<feature type="region of interest" description="Disordered" evidence="1">
    <location>
        <begin position="74"/>
        <end position="101"/>
    </location>
</feature>
<feature type="region of interest" description="Disordered" evidence="1">
    <location>
        <begin position="168"/>
        <end position="239"/>
    </location>
</feature>
<dbReference type="EMBL" id="HBIM01001742">
    <property type="protein sequence ID" value="CAE0403314.1"/>
    <property type="molecule type" value="Transcribed_RNA"/>
</dbReference>
<accession>A0A6S8I6F1</accession>
<sequence length="448" mass="50150">MRSLSLPYSIEEYAKEIRILEGRMLSENENHLARGNHHHQMRRSMSTIDKNASDEEILLKHCAFKADEGFFVGEDSSSNDADRTQTDTRQPSGSFLPSFASNEASMEDTDHFVSFESSADMMNSSTRDLPIVEEGVNVEEQLQSHYLLDKEKQNALATVKALARLFELPSPGNDHKSSPVSVRDLWGGHTRRNDSETNHRNTNEESGTRNDHNPSGGGGGASSFPTRRSIFGNSSKCGEEAVPSWSGFGIFSMEGRAELSPLKKSEKPSSPHQFRILHKDDRANSLPSSLPRKSSLKRIPSLQSSSTDGGAANAPLKSVKRTVSFGKLETREFSIALSDHPSCSYGPPISLGWDFRDKETVELDHYEEQRSPRRQMHQMILSYNVRRFLLLKRAGYSHDELEAAMNEVERVKRERLVTDLLLPASKIDETVEEVVRRVKSMFGGPPAE</sequence>
<reference evidence="2" key="1">
    <citation type="submission" date="2021-01" db="EMBL/GenBank/DDBJ databases">
        <authorList>
            <person name="Corre E."/>
            <person name="Pelletier E."/>
            <person name="Niang G."/>
            <person name="Scheremetjew M."/>
            <person name="Finn R."/>
            <person name="Kale V."/>
            <person name="Holt S."/>
            <person name="Cochrane G."/>
            <person name="Meng A."/>
            <person name="Brown T."/>
            <person name="Cohen L."/>
        </authorList>
    </citation>
    <scope>NUCLEOTIDE SEQUENCE</scope>
    <source>
        <strain evidence="2">CCMP127</strain>
    </source>
</reference>
<evidence type="ECO:0000313" key="3">
    <source>
        <dbReference type="EMBL" id="CAE0403314.1"/>
    </source>
</evidence>
<feature type="compositionally biased region" description="Polar residues" evidence="1">
    <location>
        <begin position="223"/>
        <end position="236"/>
    </location>
</feature>
<feature type="compositionally biased region" description="Basic and acidic residues" evidence="1">
    <location>
        <begin position="260"/>
        <end position="269"/>
    </location>
</feature>
<feature type="compositionally biased region" description="Basic and acidic residues" evidence="1">
    <location>
        <begin position="191"/>
        <end position="212"/>
    </location>
</feature>
<feature type="region of interest" description="Disordered" evidence="1">
    <location>
        <begin position="260"/>
        <end position="315"/>
    </location>
</feature>
<evidence type="ECO:0000256" key="1">
    <source>
        <dbReference type="SAM" id="MobiDB-lite"/>
    </source>
</evidence>
<organism evidence="2">
    <name type="scientific">Amphora coffeiformis</name>
    <dbReference type="NCBI Taxonomy" id="265554"/>
    <lineage>
        <taxon>Eukaryota</taxon>
        <taxon>Sar</taxon>
        <taxon>Stramenopiles</taxon>
        <taxon>Ochrophyta</taxon>
        <taxon>Bacillariophyta</taxon>
        <taxon>Bacillariophyceae</taxon>
        <taxon>Bacillariophycidae</taxon>
        <taxon>Thalassiophysales</taxon>
        <taxon>Catenulaceae</taxon>
        <taxon>Amphora</taxon>
    </lineage>
</organism>
<dbReference type="EMBL" id="HBIM01001740">
    <property type="protein sequence ID" value="CAE0403312.1"/>
    <property type="molecule type" value="Transcribed_RNA"/>
</dbReference>
<proteinExistence type="predicted"/>
<evidence type="ECO:0000313" key="2">
    <source>
        <dbReference type="EMBL" id="CAE0403312.1"/>
    </source>
</evidence>
<gene>
    <name evidence="2" type="ORF">ACOF00016_LOCUS1522</name>
    <name evidence="3" type="ORF">ACOF00016_LOCUS1524</name>
</gene>
<protein>
    <submittedName>
        <fullName evidence="2">Uncharacterized protein</fullName>
    </submittedName>
</protein>
<feature type="compositionally biased region" description="Polar residues" evidence="1">
    <location>
        <begin position="87"/>
        <end position="101"/>
    </location>
</feature>
<dbReference type="AlphaFoldDB" id="A0A6S8I6F1"/>
<name>A0A6S8I6F1_9STRA</name>